<dbReference type="PhylomeDB" id="B4IR41"/>
<protein>
    <submittedName>
        <fullName evidence="2">GL19687</fullName>
    </submittedName>
</protein>
<keyword evidence="3" id="KW-1185">Reference proteome</keyword>
<evidence type="ECO:0000313" key="3">
    <source>
        <dbReference type="Proteomes" id="UP000008744"/>
    </source>
</evidence>
<feature type="region of interest" description="Disordered" evidence="1">
    <location>
        <begin position="1"/>
        <end position="89"/>
    </location>
</feature>
<organism evidence="3">
    <name type="scientific">Drosophila persimilis</name>
    <name type="common">Fruit fly</name>
    <dbReference type="NCBI Taxonomy" id="7234"/>
    <lineage>
        <taxon>Eukaryota</taxon>
        <taxon>Metazoa</taxon>
        <taxon>Ecdysozoa</taxon>
        <taxon>Arthropoda</taxon>
        <taxon>Hexapoda</taxon>
        <taxon>Insecta</taxon>
        <taxon>Pterygota</taxon>
        <taxon>Neoptera</taxon>
        <taxon>Endopterygota</taxon>
        <taxon>Diptera</taxon>
        <taxon>Brachycera</taxon>
        <taxon>Muscomorpha</taxon>
        <taxon>Ephydroidea</taxon>
        <taxon>Drosophilidae</taxon>
        <taxon>Drosophila</taxon>
        <taxon>Sophophora</taxon>
    </lineage>
</organism>
<reference evidence="2 3" key="1">
    <citation type="journal article" date="2007" name="Nature">
        <title>Evolution of genes and genomes on the Drosophila phylogeny.</title>
        <authorList>
            <consortium name="Drosophila 12 Genomes Consortium"/>
            <person name="Clark A.G."/>
            <person name="Eisen M.B."/>
            <person name="Smith D.R."/>
            <person name="Bergman C.M."/>
            <person name="Oliver B."/>
            <person name="Markow T.A."/>
            <person name="Kaufman T.C."/>
            <person name="Kellis M."/>
            <person name="Gelbart W."/>
            <person name="Iyer V.N."/>
            <person name="Pollard D.A."/>
            <person name="Sackton T.B."/>
            <person name="Larracuente A.M."/>
            <person name="Singh N.D."/>
            <person name="Abad J.P."/>
            <person name="Abt D.N."/>
            <person name="Adryan B."/>
            <person name="Aguade M."/>
            <person name="Akashi H."/>
            <person name="Anderson W.W."/>
            <person name="Aquadro C.F."/>
            <person name="Ardell D.H."/>
            <person name="Arguello R."/>
            <person name="Artieri C.G."/>
            <person name="Barbash D.A."/>
            <person name="Barker D."/>
            <person name="Barsanti P."/>
            <person name="Batterham P."/>
            <person name="Batzoglou S."/>
            <person name="Begun D."/>
            <person name="Bhutkar A."/>
            <person name="Blanco E."/>
            <person name="Bosak S.A."/>
            <person name="Bradley R.K."/>
            <person name="Brand A.D."/>
            <person name="Brent M.R."/>
            <person name="Brooks A.N."/>
            <person name="Brown R.H."/>
            <person name="Butlin R.K."/>
            <person name="Caggese C."/>
            <person name="Calvi B.R."/>
            <person name="Bernardo de Carvalho A."/>
            <person name="Caspi A."/>
            <person name="Castrezana S."/>
            <person name="Celniker S.E."/>
            <person name="Chang J.L."/>
            <person name="Chapple C."/>
            <person name="Chatterji S."/>
            <person name="Chinwalla A."/>
            <person name="Civetta A."/>
            <person name="Clifton S.W."/>
            <person name="Comeron J.M."/>
            <person name="Costello J.C."/>
            <person name="Coyne J.A."/>
            <person name="Daub J."/>
            <person name="David R.G."/>
            <person name="Delcher A.L."/>
            <person name="Delehaunty K."/>
            <person name="Do C.B."/>
            <person name="Ebling H."/>
            <person name="Edwards K."/>
            <person name="Eickbush T."/>
            <person name="Evans J.D."/>
            <person name="Filipski A."/>
            <person name="Findeiss S."/>
            <person name="Freyhult E."/>
            <person name="Fulton L."/>
            <person name="Fulton R."/>
            <person name="Garcia A.C."/>
            <person name="Gardiner A."/>
            <person name="Garfield D.A."/>
            <person name="Garvin B.E."/>
            <person name="Gibson G."/>
            <person name="Gilbert D."/>
            <person name="Gnerre S."/>
            <person name="Godfrey J."/>
            <person name="Good R."/>
            <person name="Gotea V."/>
            <person name="Gravely B."/>
            <person name="Greenberg A.J."/>
            <person name="Griffiths-Jones S."/>
            <person name="Gross S."/>
            <person name="Guigo R."/>
            <person name="Gustafson E.A."/>
            <person name="Haerty W."/>
            <person name="Hahn M.W."/>
            <person name="Halligan D.L."/>
            <person name="Halpern A.L."/>
            <person name="Halter G.M."/>
            <person name="Han M.V."/>
            <person name="Heger A."/>
            <person name="Hillier L."/>
            <person name="Hinrichs A.S."/>
            <person name="Holmes I."/>
            <person name="Hoskins R.A."/>
            <person name="Hubisz M.J."/>
            <person name="Hultmark D."/>
            <person name="Huntley M.A."/>
            <person name="Jaffe D.B."/>
            <person name="Jagadeeshan S."/>
            <person name="Jeck W.R."/>
            <person name="Johnson J."/>
            <person name="Jones C.D."/>
            <person name="Jordan W.C."/>
            <person name="Karpen G.H."/>
            <person name="Kataoka E."/>
            <person name="Keightley P.D."/>
            <person name="Kheradpour P."/>
            <person name="Kirkness E.F."/>
            <person name="Koerich L.B."/>
            <person name="Kristiansen K."/>
            <person name="Kudrna D."/>
            <person name="Kulathinal R.J."/>
            <person name="Kumar S."/>
            <person name="Kwok R."/>
            <person name="Lander E."/>
            <person name="Langley C.H."/>
            <person name="Lapoint R."/>
            <person name="Lazzaro B.P."/>
            <person name="Lee S.J."/>
            <person name="Levesque L."/>
            <person name="Li R."/>
            <person name="Lin C.F."/>
            <person name="Lin M.F."/>
            <person name="Lindblad-Toh K."/>
            <person name="Llopart A."/>
            <person name="Long M."/>
            <person name="Low L."/>
            <person name="Lozovsky E."/>
            <person name="Lu J."/>
            <person name="Luo M."/>
            <person name="Machado C.A."/>
            <person name="Makalowski W."/>
            <person name="Marzo M."/>
            <person name="Matsuda M."/>
            <person name="Matzkin L."/>
            <person name="McAllister B."/>
            <person name="McBride C.S."/>
            <person name="McKernan B."/>
            <person name="McKernan K."/>
            <person name="Mendez-Lago M."/>
            <person name="Minx P."/>
            <person name="Mollenhauer M.U."/>
            <person name="Montooth K."/>
            <person name="Mount S.M."/>
            <person name="Mu X."/>
            <person name="Myers E."/>
            <person name="Negre B."/>
            <person name="Newfeld S."/>
            <person name="Nielsen R."/>
            <person name="Noor M.A."/>
            <person name="O'Grady P."/>
            <person name="Pachter L."/>
            <person name="Papaceit M."/>
            <person name="Parisi M.J."/>
            <person name="Parisi M."/>
            <person name="Parts L."/>
            <person name="Pedersen J.S."/>
            <person name="Pesole G."/>
            <person name="Phillippy A.M."/>
            <person name="Ponting C.P."/>
            <person name="Pop M."/>
            <person name="Porcelli D."/>
            <person name="Powell J.R."/>
            <person name="Prohaska S."/>
            <person name="Pruitt K."/>
            <person name="Puig M."/>
            <person name="Quesneville H."/>
            <person name="Ram K.R."/>
            <person name="Rand D."/>
            <person name="Rasmussen M.D."/>
            <person name="Reed L.K."/>
            <person name="Reenan R."/>
            <person name="Reily A."/>
            <person name="Remington K.A."/>
            <person name="Rieger T.T."/>
            <person name="Ritchie M.G."/>
            <person name="Robin C."/>
            <person name="Rogers Y.H."/>
            <person name="Rohde C."/>
            <person name="Rozas J."/>
            <person name="Rubenfield M.J."/>
            <person name="Ruiz A."/>
            <person name="Russo S."/>
            <person name="Salzberg S.L."/>
            <person name="Sanchez-Gracia A."/>
            <person name="Saranga D.J."/>
            <person name="Sato H."/>
            <person name="Schaeffer S.W."/>
            <person name="Schatz M.C."/>
            <person name="Schlenke T."/>
            <person name="Schwartz R."/>
            <person name="Segarra C."/>
            <person name="Singh R.S."/>
            <person name="Sirot L."/>
            <person name="Sirota M."/>
            <person name="Sisneros N.B."/>
            <person name="Smith C.D."/>
            <person name="Smith T.F."/>
            <person name="Spieth J."/>
            <person name="Stage D.E."/>
            <person name="Stark A."/>
            <person name="Stephan W."/>
            <person name="Strausberg R.L."/>
            <person name="Strempel S."/>
            <person name="Sturgill D."/>
            <person name="Sutton G."/>
            <person name="Sutton G.G."/>
            <person name="Tao W."/>
            <person name="Teichmann S."/>
            <person name="Tobari Y.N."/>
            <person name="Tomimura Y."/>
            <person name="Tsolas J.M."/>
            <person name="Valente V.L."/>
            <person name="Venter E."/>
            <person name="Venter J.C."/>
            <person name="Vicario S."/>
            <person name="Vieira F.G."/>
            <person name="Vilella A.J."/>
            <person name="Villasante A."/>
            <person name="Walenz B."/>
            <person name="Wang J."/>
            <person name="Wasserman M."/>
            <person name="Watts T."/>
            <person name="Wilson D."/>
            <person name="Wilson R.K."/>
            <person name="Wing R.A."/>
            <person name="Wolfner M.F."/>
            <person name="Wong A."/>
            <person name="Wong G.K."/>
            <person name="Wu C.I."/>
            <person name="Wu G."/>
            <person name="Yamamoto D."/>
            <person name="Yang H.P."/>
            <person name="Yang S.P."/>
            <person name="Yorke J.A."/>
            <person name="Yoshida K."/>
            <person name="Zdobnov E."/>
            <person name="Zhang P."/>
            <person name="Zhang Y."/>
            <person name="Zimin A.V."/>
            <person name="Baldwin J."/>
            <person name="Abdouelleil A."/>
            <person name="Abdulkadir J."/>
            <person name="Abebe A."/>
            <person name="Abera B."/>
            <person name="Abreu J."/>
            <person name="Acer S.C."/>
            <person name="Aftuck L."/>
            <person name="Alexander A."/>
            <person name="An P."/>
            <person name="Anderson E."/>
            <person name="Anderson S."/>
            <person name="Arachi H."/>
            <person name="Azer M."/>
            <person name="Bachantsang P."/>
            <person name="Barry A."/>
            <person name="Bayul T."/>
            <person name="Berlin A."/>
            <person name="Bessette D."/>
            <person name="Bloom T."/>
            <person name="Blye J."/>
            <person name="Boguslavskiy L."/>
            <person name="Bonnet C."/>
            <person name="Boukhgalter B."/>
            <person name="Bourzgui I."/>
            <person name="Brown A."/>
            <person name="Cahill P."/>
            <person name="Channer S."/>
            <person name="Cheshatsang Y."/>
            <person name="Chuda L."/>
            <person name="Citroen M."/>
            <person name="Collymore A."/>
            <person name="Cooke P."/>
            <person name="Costello M."/>
            <person name="D'Aco K."/>
            <person name="Daza R."/>
            <person name="De Haan G."/>
            <person name="DeGray S."/>
            <person name="DeMaso C."/>
            <person name="Dhargay N."/>
            <person name="Dooley K."/>
            <person name="Dooley E."/>
            <person name="Doricent M."/>
            <person name="Dorje P."/>
            <person name="Dorjee K."/>
            <person name="Dupes A."/>
            <person name="Elong R."/>
            <person name="Falk J."/>
            <person name="Farina A."/>
            <person name="Faro S."/>
            <person name="Ferguson D."/>
            <person name="Fisher S."/>
            <person name="Foley C.D."/>
            <person name="Franke A."/>
            <person name="Friedrich D."/>
            <person name="Gadbois L."/>
            <person name="Gearin G."/>
            <person name="Gearin C.R."/>
            <person name="Giannoukos G."/>
            <person name="Goode T."/>
            <person name="Graham J."/>
            <person name="Grandbois E."/>
            <person name="Grewal S."/>
            <person name="Gyaltsen K."/>
            <person name="Hafez N."/>
            <person name="Hagos B."/>
            <person name="Hall J."/>
            <person name="Henson C."/>
            <person name="Hollinger A."/>
            <person name="Honan T."/>
            <person name="Huard M.D."/>
            <person name="Hughes L."/>
            <person name="Hurhula B."/>
            <person name="Husby M.E."/>
            <person name="Kamat A."/>
            <person name="Kanga B."/>
            <person name="Kashin S."/>
            <person name="Khazanovich D."/>
            <person name="Kisner P."/>
            <person name="Lance K."/>
            <person name="Lara M."/>
            <person name="Lee W."/>
            <person name="Lennon N."/>
            <person name="Letendre F."/>
            <person name="LeVine R."/>
            <person name="Lipovsky A."/>
            <person name="Liu X."/>
            <person name="Liu J."/>
            <person name="Liu S."/>
            <person name="Lokyitsang T."/>
            <person name="Lokyitsang Y."/>
            <person name="Lubonja R."/>
            <person name="Lui A."/>
            <person name="MacDonald P."/>
            <person name="Magnisalis V."/>
            <person name="Maru K."/>
            <person name="Matthews C."/>
            <person name="McCusker W."/>
            <person name="McDonough S."/>
            <person name="Mehta T."/>
            <person name="Meldrim J."/>
            <person name="Meneus L."/>
            <person name="Mihai O."/>
            <person name="Mihalev A."/>
            <person name="Mihova T."/>
            <person name="Mittelman R."/>
            <person name="Mlenga V."/>
            <person name="Montmayeur A."/>
            <person name="Mulrain L."/>
            <person name="Navidi A."/>
            <person name="Naylor J."/>
            <person name="Negash T."/>
            <person name="Nguyen T."/>
            <person name="Nguyen N."/>
            <person name="Nicol R."/>
            <person name="Norbu C."/>
            <person name="Norbu N."/>
            <person name="Novod N."/>
            <person name="O'Neill B."/>
            <person name="Osman S."/>
            <person name="Markiewicz E."/>
            <person name="Oyono O.L."/>
            <person name="Patti C."/>
            <person name="Phunkhang P."/>
            <person name="Pierre F."/>
            <person name="Priest M."/>
            <person name="Raghuraman S."/>
            <person name="Rege F."/>
            <person name="Reyes R."/>
            <person name="Rise C."/>
            <person name="Rogov P."/>
            <person name="Ross K."/>
            <person name="Ryan E."/>
            <person name="Settipalli S."/>
            <person name="Shea T."/>
            <person name="Sherpa N."/>
            <person name="Shi L."/>
            <person name="Shih D."/>
            <person name="Sparrow T."/>
            <person name="Spaulding J."/>
            <person name="Stalker J."/>
            <person name="Stange-Thomann N."/>
            <person name="Stavropoulos S."/>
            <person name="Stone C."/>
            <person name="Strader C."/>
            <person name="Tesfaye S."/>
            <person name="Thomson T."/>
            <person name="Thoulutsang Y."/>
            <person name="Thoulutsang D."/>
            <person name="Topham K."/>
            <person name="Topping I."/>
            <person name="Tsamla T."/>
            <person name="Vassiliev H."/>
            <person name="Vo A."/>
            <person name="Wangchuk T."/>
            <person name="Wangdi T."/>
            <person name="Weiand M."/>
            <person name="Wilkinson J."/>
            <person name="Wilson A."/>
            <person name="Yadav S."/>
            <person name="Young G."/>
            <person name="Yu Q."/>
            <person name="Zembek L."/>
            <person name="Zhong D."/>
            <person name="Zimmer A."/>
            <person name="Zwirko Z."/>
            <person name="Jaffe D.B."/>
            <person name="Alvarez P."/>
            <person name="Brockman W."/>
            <person name="Butler J."/>
            <person name="Chin C."/>
            <person name="Gnerre S."/>
            <person name="Grabherr M."/>
            <person name="Kleber M."/>
            <person name="Mauceli E."/>
            <person name="MacCallum I."/>
        </authorList>
    </citation>
    <scope>NUCLEOTIDE SEQUENCE [LARGE SCALE GENOMIC DNA]</scope>
    <source>
        <strain evidence="3">MSH-3 / Tucson 14011-0111.49</strain>
    </source>
</reference>
<gene>
    <name evidence="2" type="primary">Dper\GL19687</name>
    <name evidence="2" type="ORF">Dper_GL19687</name>
</gene>
<proteinExistence type="predicted"/>
<feature type="compositionally biased region" description="Acidic residues" evidence="1">
    <location>
        <begin position="43"/>
        <end position="57"/>
    </location>
</feature>
<name>B4IR41_DROPE</name>
<sequence length="127" mass="13811">MNAAPEDHIGTNEIVDPTGDTDSERSDVYTDTESETSSGNSTDDGEEYTTDSEEEETPETRRYDPPPPYYRHCPPGSIALQEGPSELPSYQQALRATLPRVPRISAPSFSPFAHSTTTLGPATHPDA</sequence>
<dbReference type="EMBL" id="CH690670">
    <property type="protein sequence ID" value="EDW30225.1"/>
    <property type="molecule type" value="Genomic_DNA"/>
</dbReference>
<feature type="region of interest" description="Disordered" evidence="1">
    <location>
        <begin position="104"/>
        <end position="127"/>
    </location>
</feature>
<evidence type="ECO:0000313" key="2">
    <source>
        <dbReference type="EMBL" id="EDW30225.1"/>
    </source>
</evidence>
<dbReference type="AlphaFoldDB" id="B4IR41"/>
<evidence type="ECO:0000256" key="1">
    <source>
        <dbReference type="SAM" id="MobiDB-lite"/>
    </source>
</evidence>
<dbReference type="Proteomes" id="UP000008744">
    <property type="component" value="Unassembled WGS sequence"/>
</dbReference>
<feature type="compositionally biased region" description="Polar residues" evidence="1">
    <location>
        <begin position="29"/>
        <end position="41"/>
    </location>
</feature>
<dbReference type="HOGENOM" id="CLU_1972789_0_0_1"/>
<feature type="compositionally biased region" description="Basic and acidic residues" evidence="1">
    <location>
        <begin position="1"/>
        <end position="10"/>
    </location>
</feature>
<accession>B4IR41</accession>